<evidence type="ECO:0000256" key="1">
    <source>
        <dbReference type="SAM" id="SignalP"/>
    </source>
</evidence>
<gene>
    <name evidence="2" type="ORF">PLEPLA_LOCUS10007</name>
</gene>
<proteinExistence type="predicted"/>
<evidence type="ECO:0000313" key="2">
    <source>
        <dbReference type="EMBL" id="CAB1422118.1"/>
    </source>
</evidence>
<evidence type="ECO:0000313" key="3">
    <source>
        <dbReference type="Proteomes" id="UP001153269"/>
    </source>
</evidence>
<keyword evidence="1" id="KW-0732">Signal</keyword>
<reference evidence="2" key="1">
    <citation type="submission" date="2020-03" db="EMBL/GenBank/DDBJ databases">
        <authorList>
            <person name="Weist P."/>
        </authorList>
    </citation>
    <scope>NUCLEOTIDE SEQUENCE</scope>
</reference>
<dbReference type="AlphaFoldDB" id="A0A9N7YDV8"/>
<evidence type="ECO:0008006" key="4">
    <source>
        <dbReference type="Google" id="ProtNLM"/>
    </source>
</evidence>
<name>A0A9N7YDV8_PLEPL</name>
<sequence length="214" mass="23464">MDTLCCALVTVTRFSSCVFAALGVISAEQRSVVRNINKAVLTMDGIPPPDSQEPQHIRAPDIFFTAIAYTAELLLLCVRLHHTAEAVAVFRHDRHRRSGFSVASHTCTTQQEVHNNKEISRAFRGSPGRFGSSEICVHTYSPSGGCPLELCDSLFPLFFLESKVMQLLLMASFERALTPYSSVPFTSLQGALFEPISLPGRRSGPENGSLHLAK</sequence>
<keyword evidence="3" id="KW-1185">Reference proteome</keyword>
<dbReference type="Proteomes" id="UP001153269">
    <property type="component" value="Unassembled WGS sequence"/>
</dbReference>
<feature type="signal peptide" evidence="1">
    <location>
        <begin position="1"/>
        <end position="20"/>
    </location>
</feature>
<protein>
    <recommendedName>
        <fullName evidence="4">Secreted protein</fullName>
    </recommendedName>
</protein>
<comment type="caution">
    <text evidence="2">The sequence shown here is derived from an EMBL/GenBank/DDBJ whole genome shotgun (WGS) entry which is preliminary data.</text>
</comment>
<organism evidence="2 3">
    <name type="scientific">Pleuronectes platessa</name>
    <name type="common">European plaice</name>
    <dbReference type="NCBI Taxonomy" id="8262"/>
    <lineage>
        <taxon>Eukaryota</taxon>
        <taxon>Metazoa</taxon>
        <taxon>Chordata</taxon>
        <taxon>Craniata</taxon>
        <taxon>Vertebrata</taxon>
        <taxon>Euteleostomi</taxon>
        <taxon>Actinopterygii</taxon>
        <taxon>Neopterygii</taxon>
        <taxon>Teleostei</taxon>
        <taxon>Neoteleostei</taxon>
        <taxon>Acanthomorphata</taxon>
        <taxon>Carangaria</taxon>
        <taxon>Pleuronectiformes</taxon>
        <taxon>Pleuronectoidei</taxon>
        <taxon>Pleuronectidae</taxon>
        <taxon>Pleuronectes</taxon>
    </lineage>
</organism>
<dbReference type="EMBL" id="CADEAL010000561">
    <property type="protein sequence ID" value="CAB1422118.1"/>
    <property type="molecule type" value="Genomic_DNA"/>
</dbReference>
<accession>A0A9N7YDV8</accession>
<feature type="chain" id="PRO_5040433036" description="Secreted protein" evidence="1">
    <location>
        <begin position="21"/>
        <end position="214"/>
    </location>
</feature>